<dbReference type="Proteomes" id="UP000295301">
    <property type="component" value="Unassembled WGS sequence"/>
</dbReference>
<accession>A0A4R5UQU8</accession>
<evidence type="ECO:0000313" key="2">
    <source>
        <dbReference type="Proteomes" id="UP000295301"/>
    </source>
</evidence>
<dbReference type="InterPro" id="IPR014917">
    <property type="entry name" value="DUF1800"/>
</dbReference>
<gene>
    <name evidence="1" type="ORF">E1832_21435</name>
</gene>
<comment type="caution">
    <text evidence="1">The sequence shown here is derived from an EMBL/GenBank/DDBJ whole genome shotgun (WGS) entry which is preliminary data.</text>
</comment>
<keyword evidence="2" id="KW-1185">Reference proteome</keyword>
<organism evidence="1 2">
    <name type="scientific">Antarcticimicrobium luteum</name>
    <dbReference type="NCBI Taxonomy" id="2547397"/>
    <lineage>
        <taxon>Bacteria</taxon>
        <taxon>Pseudomonadati</taxon>
        <taxon>Pseudomonadota</taxon>
        <taxon>Alphaproteobacteria</taxon>
        <taxon>Rhodobacterales</taxon>
        <taxon>Paracoccaceae</taxon>
        <taxon>Antarcticimicrobium</taxon>
    </lineage>
</organism>
<dbReference type="EMBL" id="SMUV01000074">
    <property type="protein sequence ID" value="TDK41439.1"/>
    <property type="molecule type" value="Genomic_DNA"/>
</dbReference>
<sequence length="460" mass="50276">MSFSPERAEIRFGCGLSPQIAPPQSIGAMLAGLDGPDLMAARFPVLSHEAYWQRRAQWLELKKKRRQASGARAQALADQTNAINRSFRADLLNGIGQTVLRWSLTGEGLRERLTLFWADHFTTVGKTGPQRSAVSSYIDAAIRPNLSGRFADLLIAAVTHPMMLSYLDQQISVGPGSGFARRQNKPRGLNENLAREVMELHTLGVDGPYTQTDVRQLAELFTGLGIDKAGALQFQPRRAEPGAETVLGRSYGGDPARLEAVHRALYDLAVHPATADHIARKLAVHFVSDAPDPDLIGHMAARFLATDGDLRAVYAAMLEHPAAWAEGPGNVKPPFDFMASSCRALAVPEPRLRDAAPAQVNRLLLQPMRAMGQYWQRPAGPDGWPEQDAAWITPQGLSARLRWAMAVPRRLLPELPDPRRFVDDALGAAAPEPVRFAARAAETRAEAVGLILSAPAFQRR</sequence>
<name>A0A4R5UQU8_9RHOB</name>
<proteinExistence type="predicted"/>
<reference evidence="1 2" key="1">
    <citation type="submission" date="2019-03" db="EMBL/GenBank/DDBJ databases">
        <title>Ruegeria lutea sp. nov., a novel strain, isolated from marine sediment, the Masan Bay, South Korea.</title>
        <authorList>
            <person name="Kim J."/>
            <person name="Kim D.-Y."/>
            <person name="Lee S.-S."/>
        </authorList>
    </citation>
    <scope>NUCLEOTIDE SEQUENCE [LARGE SCALE GENOMIC DNA]</scope>
    <source>
        <strain evidence="1 2">318-1</strain>
    </source>
</reference>
<evidence type="ECO:0000313" key="1">
    <source>
        <dbReference type="EMBL" id="TDK41439.1"/>
    </source>
</evidence>
<dbReference type="AlphaFoldDB" id="A0A4R5UQU8"/>
<protein>
    <submittedName>
        <fullName evidence="1">DUF1800 domain-containing protein</fullName>
    </submittedName>
</protein>
<dbReference type="OrthoDB" id="9772295at2"/>
<dbReference type="Pfam" id="PF08811">
    <property type="entry name" value="DUF1800"/>
    <property type="match status" value="1"/>
</dbReference>